<dbReference type="RefSeq" id="WP_211875553.1">
    <property type="nucleotide sequence ID" value="NZ_JAAEDH010000021.1"/>
</dbReference>
<keyword evidence="6 15" id="KW-1133">Transmembrane helix</keyword>
<feature type="transmembrane region" description="Helical" evidence="15">
    <location>
        <begin position="12"/>
        <end position="30"/>
    </location>
</feature>
<dbReference type="InterPro" id="IPR046357">
    <property type="entry name" value="PPIase_dom_sf"/>
</dbReference>
<sequence>MLTALRKLAGTWFAKLLFVLLIGSFAIWGIEDVVRNFGRDSALARVDGQPIPIEEAQAAARREITRITRQLGPNFQGNEEIRKALAAQAVEGLVMDRVLRSEASRMGVIVPDAAVTSAVFSIPQFQGVDGRFSRDVLFNFLRSNDLTEQQFLTLMRADLARQQIAGAVRGGAIAPATMAEPLTRFLQERRIADVARFPTAAAAPPAAPTEAQLRRFYENNPAQFSTPPLREAVVAVLTAEMLAAEVQVAEADIATAYEARRAQFETPERRVLQQALLRDQAAAAAIAAQWQAGADWATIEAATTAAQGQASALPETDRAGLPLPALAQASFALAEGAVSAPVQSPFGWHVFRAERIIPGSTRSLDDVRAELRQELALEKALDVAFERATRYEDQLAGGATLEEVAREHGLAYAVVRTDAQGHDAAGADVTMPVRPVQRAETLRLIFAANAGDAARLNEAVDGFIGIELREIVAPALKPFETVETEVREAWRLDAQKRAQEEAATAMLTALRAGTAFDAAAAVGNATTGRVGPLDREPGRDSPVPPELLAPLFELARGEATMVATRDGFAVGQVVEIQVADLAAESAALERMRSEVRRSIADDLEAQLHAALRARSTVRVNQTLLESLGR</sequence>
<comment type="caution">
    <text evidence="17">The sequence shown here is derived from an EMBL/GenBank/DDBJ whole genome shotgun (WGS) entry which is preliminary data.</text>
</comment>
<evidence type="ECO:0000256" key="4">
    <source>
        <dbReference type="ARBA" id="ARBA00022519"/>
    </source>
</evidence>
<dbReference type="PROSITE" id="PS50198">
    <property type="entry name" value="PPIC_PPIASE_2"/>
    <property type="match status" value="1"/>
</dbReference>
<gene>
    <name evidence="17" type="ORF">GXW79_16525</name>
</gene>
<keyword evidence="7 15" id="KW-0472">Membrane</keyword>
<evidence type="ECO:0000256" key="7">
    <source>
        <dbReference type="ARBA" id="ARBA00023136"/>
    </source>
</evidence>
<evidence type="ECO:0000256" key="5">
    <source>
        <dbReference type="ARBA" id="ARBA00022692"/>
    </source>
</evidence>
<evidence type="ECO:0000256" key="3">
    <source>
        <dbReference type="ARBA" id="ARBA00022475"/>
    </source>
</evidence>
<keyword evidence="4" id="KW-0997">Cell inner membrane</keyword>
<evidence type="ECO:0000313" key="18">
    <source>
        <dbReference type="Proteomes" id="UP001196068"/>
    </source>
</evidence>
<dbReference type="SUPFAM" id="SSF109998">
    <property type="entry name" value="Triger factor/SurA peptide-binding domain-like"/>
    <property type="match status" value="1"/>
</dbReference>
<dbReference type="InterPro" id="IPR000297">
    <property type="entry name" value="PPIase_PpiC"/>
</dbReference>
<evidence type="ECO:0000256" key="9">
    <source>
        <dbReference type="ARBA" id="ARBA00030642"/>
    </source>
</evidence>
<keyword evidence="3" id="KW-1003">Cell membrane</keyword>
<dbReference type="Pfam" id="PF13145">
    <property type="entry name" value="Rotamase_2"/>
    <property type="match status" value="1"/>
</dbReference>
<dbReference type="EMBL" id="JAAEDH010000021">
    <property type="protein sequence ID" value="MBR0656687.1"/>
    <property type="molecule type" value="Genomic_DNA"/>
</dbReference>
<dbReference type="PANTHER" id="PTHR47529:SF1">
    <property type="entry name" value="PERIPLASMIC CHAPERONE PPID"/>
    <property type="match status" value="1"/>
</dbReference>
<reference evidence="17" key="2">
    <citation type="journal article" date="2021" name="Syst. Appl. Microbiol.">
        <title>Roseomonas hellenica sp. nov., isolated from roots of wild-growing Alkanna tinctoria.</title>
        <authorList>
            <person name="Rat A."/>
            <person name="Naranjo H.D."/>
            <person name="Lebbe L."/>
            <person name="Cnockaert M."/>
            <person name="Krigas N."/>
            <person name="Grigoriadou K."/>
            <person name="Maloupa E."/>
            <person name="Willems A."/>
        </authorList>
    </citation>
    <scope>NUCLEOTIDE SEQUENCE</scope>
    <source>
        <strain evidence="17">LMG 28251</strain>
    </source>
</reference>
<evidence type="ECO:0000256" key="2">
    <source>
        <dbReference type="ARBA" id="ARBA00018370"/>
    </source>
</evidence>
<accession>A0AAF1JY95</accession>
<evidence type="ECO:0000313" key="17">
    <source>
        <dbReference type="EMBL" id="MBR0656687.1"/>
    </source>
</evidence>
<dbReference type="Gene3D" id="3.10.50.40">
    <property type="match status" value="1"/>
</dbReference>
<comment type="subcellular location">
    <subcellularLocation>
        <location evidence="1">Cell inner membrane</location>
        <topology evidence="1">Single-pass type II membrane protein</topology>
        <orientation evidence="1">Periplasmic side</orientation>
    </subcellularLocation>
</comment>
<organism evidence="17 18">
    <name type="scientific">Plastoroseomonas arctica</name>
    <dbReference type="NCBI Taxonomy" id="1509237"/>
    <lineage>
        <taxon>Bacteria</taxon>
        <taxon>Pseudomonadati</taxon>
        <taxon>Pseudomonadota</taxon>
        <taxon>Alphaproteobacteria</taxon>
        <taxon>Acetobacterales</taxon>
        <taxon>Acetobacteraceae</taxon>
        <taxon>Plastoroseomonas</taxon>
    </lineage>
</organism>
<evidence type="ECO:0000256" key="14">
    <source>
        <dbReference type="PROSITE-ProRule" id="PRU00278"/>
    </source>
</evidence>
<evidence type="ECO:0000256" key="8">
    <source>
        <dbReference type="ARBA" id="ARBA00023186"/>
    </source>
</evidence>
<keyword evidence="5 15" id="KW-0812">Transmembrane</keyword>
<dbReference type="Proteomes" id="UP001196068">
    <property type="component" value="Unassembled WGS sequence"/>
</dbReference>
<evidence type="ECO:0000256" key="1">
    <source>
        <dbReference type="ARBA" id="ARBA00004382"/>
    </source>
</evidence>
<evidence type="ECO:0000256" key="12">
    <source>
        <dbReference type="ARBA" id="ARBA00040743"/>
    </source>
</evidence>
<evidence type="ECO:0000256" key="10">
    <source>
        <dbReference type="ARBA" id="ARBA00031484"/>
    </source>
</evidence>
<dbReference type="InterPro" id="IPR027304">
    <property type="entry name" value="Trigger_fact/SurA_dom_sf"/>
</dbReference>
<feature type="domain" description="PpiC" evidence="16">
    <location>
        <begin position="238"/>
        <end position="355"/>
    </location>
</feature>
<protein>
    <recommendedName>
        <fullName evidence="2">Parvulin-like PPIase</fullName>
    </recommendedName>
    <alternativeName>
        <fullName evidence="9">Peptidyl-prolyl cis-trans isomerase plp</fullName>
    </alternativeName>
    <alternativeName>
        <fullName evidence="12">Periplasmic chaperone PpiD</fullName>
    </alternativeName>
    <alternativeName>
        <fullName evidence="13">Periplasmic folding chaperone</fullName>
    </alternativeName>
    <alternativeName>
        <fullName evidence="10">Rotamase plp</fullName>
    </alternativeName>
</protein>
<evidence type="ECO:0000256" key="11">
    <source>
        <dbReference type="ARBA" id="ARBA00038408"/>
    </source>
</evidence>
<evidence type="ECO:0000256" key="13">
    <source>
        <dbReference type="ARBA" id="ARBA00042775"/>
    </source>
</evidence>
<keyword evidence="18" id="KW-1185">Reference proteome</keyword>
<dbReference type="Pfam" id="PF13624">
    <property type="entry name" value="SurA_N_3"/>
    <property type="match status" value="1"/>
</dbReference>
<evidence type="ECO:0000256" key="15">
    <source>
        <dbReference type="SAM" id="Phobius"/>
    </source>
</evidence>
<keyword evidence="14" id="KW-0413">Isomerase</keyword>
<dbReference type="GO" id="GO:0003755">
    <property type="term" value="F:peptidyl-prolyl cis-trans isomerase activity"/>
    <property type="evidence" value="ECO:0007669"/>
    <property type="project" value="UniProtKB-KW"/>
</dbReference>
<keyword evidence="8" id="KW-0143">Chaperone</keyword>
<dbReference type="Gene3D" id="1.10.4030.10">
    <property type="entry name" value="Porin chaperone SurA, peptide-binding domain"/>
    <property type="match status" value="1"/>
</dbReference>
<dbReference type="SUPFAM" id="SSF54534">
    <property type="entry name" value="FKBP-like"/>
    <property type="match status" value="1"/>
</dbReference>
<dbReference type="GO" id="GO:0005886">
    <property type="term" value="C:plasma membrane"/>
    <property type="evidence" value="ECO:0007669"/>
    <property type="project" value="UniProtKB-SubCell"/>
</dbReference>
<comment type="similarity">
    <text evidence="11">Belongs to the PpiD chaperone family.</text>
</comment>
<name>A0AAF1JY95_9PROT</name>
<evidence type="ECO:0000256" key="6">
    <source>
        <dbReference type="ARBA" id="ARBA00022989"/>
    </source>
</evidence>
<keyword evidence="14" id="KW-0697">Rotamase</keyword>
<dbReference type="InterPro" id="IPR052029">
    <property type="entry name" value="PpiD_chaperone"/>
</dbReference>
<proteinExistence type="inferred from homology"/>
<reference evidence="17" key="1">
    <citation type="submission" date="2020-01" db="EMBL/GenBank/DDBJ databases">
        <authorList>
            <person name="Rat A."/>
        </authorList>
    </citation>
    <scope>NUCLEOTIDE SEQUENCE</scope>
    <source>
        <strain evidence="17">LMG 28251</strain>
    </source>
</reference>
<dbReference type="PANTHER" id="PTHR47529">
    <property type="entry name" value="PEPTIDYL-PROLYL CIS-TRANS ISOMERASE D"/>
    <property type="match status" value="1"/>
</dbReference>
<dbReference type="AlphaFoldDB" id="A0AAF1JY95"/>
<evidence type="ECO:0000259" key="16">
    <source>
        <dbReference type="PROSITE" id="PS50198"/>
    </source>
</evidence>